<dbReference type="KEGG" id="ssai:N0B31_19920"/>
<keyword evidence="5 8" id="KW-0812">Transmembrane</keyword>
<evidence type="ECO:0000256" key="7">
    <source>
        <dbReference type="ARBA" id="ARBA00023136"/>
    </source>
</evidence>
<keyword evidence="6 8" id="KW-1133">Transmembrane helix</keyword>
<keyword evidence="7 8" id="KW-0472">Membrane</keyword>
<keyword evidence="2" id="KW-1003">Cell membrane</keyword>
<comment type="subcellular location">
    <subcellularLocation>
        <location evidence="1">Cell membrane</location>
        <topology evidence="1">Multi-pass membrane protein</topology>
    </subcellularLocation>
</comment>
<gene>
    <name evidence="10" type="ORF">N0B31_19920</name>
</gene>
<feature type="transmembrane region" description="Helical" evidence="8">
    <location>
        <begin position="71"/>
        <end position="89"/>
    </location>
</feature>
<evidence type="ECO:0000256" key="5">
    <source>
        <dbReference type="ARBA" id="ARBA00022692"/>
    </source>
</evidence>
<proteinExistence type="predicted"/>
<feature type="transmembrane region" description="Helical" evidence="8">
    <location>
        <begin position="343"/>
        <end position="363"/>
    </location>
</feature>
<dbReference type="GO" id="GO:0016763">
    <property type="term" value="F:pentosyltransferase activity"/>
    <property type="evidence" value="ECO:0007669"/>
    <property type="project" value="TreeGrafter"/>
</dbReference>
<dbReference type="EMBL" id="CP104003">
    <property type="protein sequence ID" value="UWM54372.1"/>
    <property type="molecule type" value="Genomic_DNA"/>
</dbReference>
<accession>A0A9E7R2D9</accession>
<evidence type="ECO:0000256" key="4">
    <source>
        <dbReference type="ARBA" id="ARBA00022679"/>
    </source>
</evidence>
<dbReference type="Proteomes" id="UP001057580">
    <property type="component" value="Chromosome"/>
</dbReference>
<dbReference type="InterPro" id="IPR050297">
    <property type="entry name" value="LipidA_mod_glycosyltrf_83"/>
</dbReference>
<keyword evidence="4 10" id="KW-0808">Transferase</keyword>
<sequence length="573" mass="62163">MALGPRLRSVMVGHRRFLSVLIVGSLLLFTGIWKLDPHLMLVDEYAAVGRSLQMGVQRDPFPEAAVKGGNFHLYLLAFAFAVGFVYLFLTGKLADVDPGEVGGTDAWNQVLARLNESPAFAEVFYTFVFAGRLVSVLLGIGTIVAVYLAADWAYNRRTALFAAALLATSEGFVMAGHFATEDVLITLLVALYFLTLVAYHRSEDERLLLGQAFVIGLAVSAKAIGGILTLPFAAVLLSRWRRSERSVPGLVRLGMVHGAVAAVGYALTTPTVVVHPRGWWDSMIGSFTSSVSGYTSFDPETGPVLAVGLLMEQLGLATFTLAALGFGYVAYRLRRNRSPPLDYYLVAFVPVYLLFVSSVSGILSWRLIPLIPLLAILGGRVADAVLERAAIGVTARRAVVGALAVVLVFSLANAAGSVALFFDDPRENATEWADDEVPSSATVDVYSPRIHLPEFTPETTVNRHLLTVATETERERAVERVYCAAPEFVVVSSYQYESYLRDPGVQPAVTEMYRRLLDGRTAYEVVARFGRSRGADLPDDPLVRGAVLGTTVVETPGQTILVYRRSNEAAVSC</sequence>
<evidence type="ECO:0000256" key="1">
    <source>
        <dbReference type="ARBA" id="ARBA00004651"/>
    </source>
</evidence>
<feature type="transmembrane region" description="Helical" evidence="8">
    <location>
        <begin position="123"/>
        <end position="147"/>
    </location>
</feature>
<dbReference type="Pfam" id="PF13231">
    <property type="entry name" value="PMT_2"/>
    <property type="match status" value="1"/>
</dbReference>
<keyword evidence="3 10" id="KW-0328">Glycosyltransferase</keyword>
<evidence type="ECO:0000259" key="9">
    <source>
        <dbReference type="Pfam" id="PF13231"/>
    </source>
</evidence>
<dbReference type="GeneID" id="74944740"/>
<evidence type="ECO:0000256" key="6">
    <source>
        <dbReference type="ARBA" id="ARBA00022989"/>
    </source>
</evidence>
<evidence type="ECO:0000313" key="11">
    <source>
        <dbReference type="Proteomes" id="UP001057580"/>
    </source>
</evidence>
<dbReference type="GO" id="GO:0005886">
    <property type="term" value="C:plasma membrane"/>
    <property type="evidence" value="ECO:0007669"/>
    <property type="project" value="UniProtKB-SubCell"/>
</dbReference>
<dbReference type="PANTHER" id="PTHR33908">
    <property type="entry name" value="MANNOSYLTRANSFERASE YKCB-RELATED"/>
    <property type="match status" value="1"/>
</dbReference>
<evidence type="ECO:0000256" key="8">
    <source>
        <dbReference type="SAM" id="Phobius"/>
    </source>
</evidence>
<dbReference type="EC" id="2.4.-.-" evidence="10"/>
<dbReference type="InterPro" id="IPR038731">
    <property type="entry name" value="RgtA/B/C-like"/>
</dbReference>
<feature type="transmembrane region" description="Helical" evidence="8">
    <location>
        <begin position="16"/>
        <end position="35"/>
    </location>
</feature>
<name>A0A9E7R2D9_9EURY</name>
<evidence type="ECO:0000256" key="3">
    <source>
        <dbReference type="ARBA" id="ARBA00022676"/>
    </source>
</evidence>
<dbReference type="GO" id="GO:0008610">
    <property type="term" value="P:lipid biosynthetic process"/>
    <property type="evidence" value="ECO:0007669"/>
    <property type="project" value="UniProtKB-ARBA"/>
</dbReference>
<evidence type="ECO:0000256" key="2">
    <source>
        <dbReference type="ARBA" id="ARBA00022475"/>
    </source>
</evidence>
<organism evidence="10 11">
    <name type="scientific">Salinirubellus salinus</name>
    <dbReference type="NCBI Taxonomy" id="1364945"/>
    <lineage>
        <taxon>Archaea</taxon>
        <taxon>Methanobacteriati</taxon>
        <taxon>Methanobacteriota</taxon>
        <taxon>Stenosarchaea group</taxon>
        <taxon>Halobacteria</taxon>
        <taxon>Halobacteriales</taxon>
        <taxon>Natronomonadaceae</taxon>
        <taxon>Salinirubellus</taxon>
    </lineage>
</organism>
<dbReference type="RefSeq" id="WP_260593392.1">
    <property type="nucleotide sequence ID" value="NZ_CP104003.1"/>
</dbReference>
<reference evidence="10" key="1">
    <citation type="submission" date="2022-09" db="EMBL/GenBank/DDBJ databases">
        <title>Diverse halophilic archaea isolated from saline environments.</title>
        <authorList>
            <person name="Cui H.-L."/>
        </authorList>
    </citation>
    <scope>NUCLEOTIDE SEQUENCE</scope>
    <source>
        <strain evidence="10">ZS-35-S2</strain>
    </source>
</reference>
<evidence type="ECO:0000313" key="10">
    <source>
        <dbReference type="EMBL" id="UWM54372.1"/>
    </source>
</evidence>
<feature type="transmembrane region" description="Helical" evidence="8">
    <location>
        <begin position="398"/>
        <end position="422"/>
    </location>
</feature>
<feature type="transmembrane region" description="Helical" evidence="8">
    <location>
        <begin position="304"/>
        <end position="331"/>
    </location>
</feature>
<keyword evidence="11" id="KW-1185">Reference proteome</keyword>
<dbReference type="PANTHER" id="PTHR33908:SF11">
    <property type="entry name" value="MEMBRANE PROTEIN"/>
    <property type="match status" value="1"/>
</dbReference>
<feature type="domain" description="Glycosyltransferase RgtA/B/C/D-like" evidence="9">
    <location>
        <begin position="120"/>
        <end position="248"/>
    </location>
</feature>
<feature type="transmembrane region" description="Helical" evidence="8">
    <location>
        <begin position="183"/>
        <end position="200"/>
    </location>
</feature>
<feature type="transmembrane region" description="Helical" evidence="8">
    <location>
        <begin position="212"/>
        <end position="237"/>
    </location>
</feature>
<protein>
    <submittedName>
        <fullName evidence="10">Glycosyltransferase family 39 protein</fullName>
        <ecNumber evidence="10">2.4.-.-</ecNumber>
    </submittedName>
</protein>
<feature type="transmembrane region" description="Helical" evidence="8">
    <location>
        <begin position="249"/>
        <end position="267"/>
    </location>
</feature>
<dbReference type="AlphaFoldDB" id="A0A9E7R2D9"/>